<evidence type="ECO:0000259" key="1">
    <source>
        <dbReference type="Pfam" id="PF13439"/>
    </source>
</evidence>
<dbReference type="KEGG" id="dax:FDQ92_11735"/>
<reference evidence="2 3" key="2">
    <citation type="submission" date="2019-05" db="EMBL/GenBank/DDBJ databases">
        <authorList>
            <person name="Suflita J.M."/>
            <person name="Marks C.R."/>
        </authorList>
    </citation>
    <scope>NUCLEOTIDE SEQUENCE [LARGE SCALE GENOMIC DNA]</scope>
    <source>
        <strain evidence="2 3">ALDC</strain>
    </source>
</reference>
<organism evidence="2 3">
    <name type="scientific">Desulfoglaeba alkanexedens ALDC</name>
    <dbReference type="NCBI Taxonomy" id="980445"/>
    <lineage>
        <taxon>Bacteria</taxon>
        <taxon>Pseudomonadati</taxon>
        <taxon>Thermodesulfobacteriota</taxon>
        <taxon>Syntrophobacteria</taxon>
        <taxon>Syntrophobacterales</taxon>
        <taxon>Syntrophobacteraceae</taxon>
        <taxon>Desulfoglaeba</taxon>
    </lineage>
</organism>
<dbReference type="Proteomes" id="UP000298602">
    <property type="component" value="Chromosome"/>
</dbReference>
<keyword evidence="2" id="KW-0808">Transferase</keyword>
<evidence type="ECO:0000313" key="2">
    <source>
        <dbReference type="EMBL" id="QCQ22784.1"/>
    </source>
</evidence>
<dbReference type="AlphaFoldDB" id="A0A4P8L4L7"/>
<dbReference type="GO" id="GO:0016757">
    <property type="term" value="F:glycosyltransferase activity"/>
    <property type="evidence" value="ECO:0007669"/>
    <property type="project" value="UniProtKB-ARBA"/>
</dbReference>
<name>A0A4P8L4L7_9BACT</name>
<evidence type="ECO:0000313" key="3">
    <source>
        <dbReference type="Proteomes" id="UP000298602"/>
    </source>
</evidence>
<proteinExistence type="predicted"/>
<dbReference type="Pfam" id="PF13692">
    <property type="entry name" value="Glyco_trans_1_4"/>
    <property type="match status" value="1"/>
</dbReference>
<reference evidence="2 3" key="1">
    <citation type="submission" date="2019-05" db="EMBL/GenBank/DDBJ databases">
        <title>The Complete Genome Sequence of the n-alkane-degrading Desulfoglaeba alkanexedens ALDC reveals multiple alkylsuccinate synthase gene clusters.</title>
        <authorList>
            <person name="Callaghan A.V."/>
            <person name="Davidova I.A."/>
            <person name="Duncan K.E."/>
            <person name="Morris B."/>
            <person name="McInerney M.J."/>
        </authorList>
    </citation>
    <scope>NUCLEOTIDE SEQUENCE [LARGE SCALE GENOMIC DNA]</scope>
    <source>
        <strain evidence="2 3">ALDC</strain>
    </source>
</reference>
<gene>
    <name evidence="2" type="ORF">FDQ92_11735</name>
</gene>
<dbReference type="RefSeq" id="WP_137425067.1">
    <property type="nucleotide sequence ID" value="NZ_CP040098.1"/>
</dbReference>
<accession>A0A4P8L4L7</accession>
<dbReference type="InterPro" id="IPR028098">
    <property type="entry name" value="Glyco_trans_4-like_N"/>
</dbReference>
<dbReference type="Pfam" id="PF13439">
    <property type="entry name" value="Glyco_transf_4"/>
    <property type="match status" value="1"/>
</dbReference>
<dbReference type="Gene3D" id="3.40.50.2000">
    <property type="entry name" value="Glycogen Phosphorylase B"/>
    <property type="match status" value="2"/>
</dbReference>
<sequence length="392" mass="42585">MTSHEKNSDNAAENPCDHRPLNIVMVDSHGSVERGGAVQCASLARALARRGHRLTCIFDGEPDQPMHGMWFQSLRNAGVRTRRLGLRSLAGLLQFRRLMAEERPDVLHTHKNRALFCAYFATLGIRRPVWAANRGTVYPLSQSPLAYFIHRRHVARIFAVAYAVRDALVADGIAGEKVEVVYGSFDPDRFRPEVSGAGMRRAWKLSEGVPVVGLIGSLNTSKKGQPILLEAAARLKDRYPELRFVLVGEGDSSALQAMASSLGVSDRVVFAGFTEDVPAALAAIDIVVCASLRGEGLTGALREALAMARPVISSDVAGNRELVIHNSTGLLVPPGDPAALADAIDRMLRDAELARSCAARGRELVLELCTEDKRAARVEEIYFELLSASVKS</sequence>
<dbReference type="SUPFAM" id="SSF53756">
    <property type="entry name" value="UDP-Glycosyltransferase/glycogen phosphorylase"/>
    <property type="match status" value="1"/>
</dbReference>
<keyword evidence="3" id="KW-1185">Reference proteome</keyword>
<dbReference type="CDD" id="cd03801">
    <property type="entry name" value="GT4_PimA-like"/>
    <property type="match status" value="1"/>
</dbReference>
<feature type="domain" description="Glycosyltransferase subfamily 4-like N-terminal" evidence="1">
    <location>
        <begin position="35"/>
        <end position="189"/>
    </location>
</feature>
<protein>
    <submittedName>
        <fullName evidence="2">Glycosyltransferase family 4 protein</fullName>
    </submittedName>
</protein>
<dbReference type="EMBL" id="CP040098">
    <property type="protein sequence ID" value="QCQ22784.1"/>
    <property type="molecule type" value="Genomic_DNA"/>
</dbReference>
<dbReference type="PANTHER" id="PTHR12526">
    <property type="entry name" value="GLYCOSYLTRANSFERASE"/>
    <property type="match status" value="1"/>
</dbReference>
<dbReference type="OrthoDB" id="5443168at2"/>